<feature type="active site" description="Electrophile" evidence="7">
    <location>
        <position position="95"/>
    </location>
</feature>
<comment type="caution">
    <text evidence="7">Lacks conserved residue(s) required for the propagation of feature annotation.</text>
</comment>
<dbReference type="PANTHER" id="PTHR21139">
    <property type="entry name" value="TRIOSEPHOSPHATE ISOMERASE"/>
    <property type="match status" value="1"/>
</dbReference>
<dbReference type="UniPathway" id="UPA00138"/>
<evidence type="ECO:0000256" key="2">
    <source>
        <dbReference type="ARBA" id="ARBA00007422"/>
    </source>
</evidence>
<evidence type="ECO:0000256" key="4">
    <source>
        <dbReference type="ARBA" id="ARBA00022490"/>
    </source>
</evidence>
<keyword evidence="4 7" id="KW-0963">Cytoplasm</keyword>
<dbReference type="InterPro" id="IPR035990">
    <property type="entry name" value="TIM_sf"/>
</dbReference>
<feature type="active site" description="Proton acceptor" evidence="7">
    <location>
        <position position="167"/>
    </location>
</feature>
<feature type="binding site" evidence="7">
    <location>
        <begin position="9"/>
        <end position="11"/>
    </location>
    <ligand>
        <name>substrate</name>
    </ligand>
</feature>
<dbReference type="KEGG" id="nli:G3M70_16815"/>
<evidence type="ECO:0000256" key="3">
    <source>
        <dbReference type="ARBA" id="ARBA00022432"/>
    </source>
</evidence>
<dbReference type="InterPro" id="IPR020861">
    <property type="entry name" value="Triosephosphate_isomerase_AS"/>
</dbReference>
<dbReference type="PROSITE" id="PS00171">
    <property type="entry name" value="TIM_1"/>
    <property type="match status" value="1"/>
</dbReference>
<keyword evidence="5 7" id="KW-0324">Glycolysis</keyword>
<comment type="function">
    <text evidence="7">Involved in the gluconeogenesis. Catalyzes stereospecifically the conversion of dihydroxyacetone phosphate (DHAP) to D-glyceraldehyde-3-phosphate (G3P).</text>
</comment>
<feature type="binding site" evidence="7">
    <location>
        <position position="213"/>
    </location>
    <ligand>
        <name>substrate</name>
    </ligand>
</feature>
<evidence type="ECO:0000256" key="6">
    <source>
        <dbReference type="ARBA" id="ARBA00023235"/>
    </source>
</evidence>
<comment type="subcellular location">
    <subcellularLocation>
        <location evidence="7 8">Cytoplasm</location>
    </subcellularLocation>
</comment>
<dbReference type="PANTHER" id="PTHR21139:SF42">
    <property type="entry name" value="TRIOSEPHOSPHATE ISOMERASE"/>
    <property type="match status" value="1"/>
</dbReference>
<evidence type="ECO:0000256" key="1">
    <source>
        <dbReference type="ARBA" id="ARBA00004680"/>
    </source>
</evidence>
<protein>
    <recommendedName>
        <fullName evidence="7 8">Triosephosphate isomerase</fullName>
        <shortName evidence="7">TIM</shortName>
        <shortName evidence="7">TPI</shortName>
        <ecNumber evidence="7 8">5.3.1.1</ecNumber>
    </recommendedName>
    <alternativeName>
        <fullName evidence="7">Triose-phosphate isomerase</fullName>
    </alternativeName>
</protein>
<gene>
    <name evidence="7" type="primary">tpiA</name>
    <name evidence="9" type="ORF">G3M70_16815</name>
</gene>
<organism evidence="9 10">
    <name type="scientific">Candidatus Nitronauta litoralis</name>
    <dbReference type="NCBI Taxonomy" id="2705533"/>
    <lineage>
        <taxon>Bacteria</taxon>
        <taxon>Pseudomonadati</taxon>
        <taxon>Nitrospinota/Tectimicrobiota group</taxon>
        <taxon>Nitrospinota</taxon>
        <taxon>Nitrospinia</taxon>
        <taxon>Nitrospinales</taxon>
        <taxon>Nitrospinaceae</taxon>
        <taxon>Candidatus Nitronauta</taxon>
    </lineage>
</organism>
<dbReference type="GO" id="GO:0046166">
    <property type="term" value="P:glyceraldehyde-3-phosphate biosynthetic process"/>
    <property type="evidence" value="ECO:0007669"/>
    <property type="project" value="TreeGrafter"/>
</dbReference>
<dbReference type="UniPathway" id="UPA00109">
    <property type="reaction ID" value="UER00189"/>
</dbReference>
<dbReference type="GO" id="GO:0006094">
    <property type="term" value="P:gluconeogenesis"/>
    <property type="evidence" value="ECO:0007669"/>
    <property type="project" value="UniProtKB-UniRule"/>
</dbReference>
<dbReference type="InterPro" id="IPR000652">
    <property type="entry name" value="Triosephosphate_isomerase"/>
</dbReference>
<dbReference type="Proteomes" id="UP000594688">
    <property type="component" value="Chromosome"/>
</dbReference>
<dbReference type="InterPro" id="IPR022896">
    <property type="entry name" value="TrioseP_Isoase_bac/euk"/>
</dbReference>
<evidence type="ECO:0000313" key="9">
    <source>
        <dbReference type="EMBL" id="QPJ63444.1"/>
    </source>
</evidence>
<dbReference type="AlphaFoldDB" id="A0A7T0BYU3"/>
<evidence type="ECO:0000313" key="10">
    <source>
        <dbReference type="Proteomes" id="UP000594688"/>
    </source>
</evidence>
<accession>A0A7T0BYU3</accession>
<dbReference type="Pfam" id="PF00121">
    <property type="entry name" value="TIM"/>
    <property type="match status" value="1"/>
</dbReference>
<dbReference type="EMBL" id="CP048685">
    <property type="protein sequence ID" value="QPJ63444.1"/>
    <property type="molecule type" value="Genomic_DNA"/>
</dbReference>
<name>A0A7T0BYU3_9BACT</name>
<comment type="similarity">
    <text evidence="2 7 8">Belongs to the triosephosphate isomerase family.</text>
</comment>
<dbReference type="SUPFAM" id="SSF51351">
    <property type="entry name" value="Triosephosphate isomerase (TIM)"/>
    <property type="match status" value="1"/>
</dbReference>
<dbReference type="PROSITE" id="PS51440">
    <property type="entry name" value="TIM_2"/>
    <property type="match status" value="1"/>
</dbReference>
<evidence type="ECO:0000256" key="5">
    <source>
        <dbReference type="ARBA" id="ARBA00023152"/>
    </source>
</evidence>
<dbReference type="HAMAP" id="MF_00147_B">
    <property type="entry name" value="TIM_B"/>
    <property type="match status" value="1"/>
</dbReference>
<comment type="pathway">
    <text evidence="7 8">Carbohydrate biosynthesis; gluconeogenesis.</text>
</comment>
<sequence length="251" mass="27501">MRKKLIAGNWKMHHTVSDSLDFLNVFLSALPEKPLADILLTPSFPSLFPVGERLSGYPVQMAAQNLFFEKKGAYTGEVSADMLKDCGCQAVIVGHSERRHVFGESDELICKKIKAGVVAGLDVVFCIGETGDQRQAGKTEEVIHHQLEEGLKEFSKDQCKSLIIAYEPVWAIGTDLNATPEQAEEVHRTVRQWVASRFSPAISETIRILYGGSAKPDNASDLLARDEIDGLLVGSASLDPQSFCAIIQSVQ</sequence>
<comment type="catalytic activity">
    <reaction evidence="7 8">
        <text>D-glyceraldehyde 3-phosphate = dihydroxyacetone phosphate</text>
        <dbReference type="Rhea" id="RHEA:18585"/>
        <dbReference type="ChEBI" id="CHEBI:57642"/>
        <dbReference type="ChEBI" id="CHEBI:59776"/>
        <dbReference type="EC" id="5.3.1.1"/>
    </reaction>
</comment>
<comment type="subunit">
    <text evidence="7 8">Homodimer.</text>
</comment>
<dbReference type="EC" id="5.3.1.1" evidence="7 8"/>
<keyword evidence="6 7" id="KW-0413">Isomerase</keyword>
<dbReference type="InterPro" id="IPR013785">
    <property type="entry name" value="Aldolase_TIM"/>
</dbReference>
<keyword evidence="3 7" id="KW-0312">Gluconeogenesis</keyword>
<dbReference type="GO" id="GO:0004807">
    <property type="term" value="F:triose-phosphate isomerase activity"/>
    <property type="evidence" value="ECO:0007669"/>
    <property type="project" value="UniProtKB-UniRule"/>
</dbReference>
<evidence type="ECO:0000256" key="8">
    <source>
        <dbReference type="RuleBase" id="RU363013"/>
    </source>
</evidence>
<evidence type="ECO:0000256" key="7">
    <source>
        <dbReference type="HAMAP-Rule" id="MF_00147"/>
    </source>
</evidence>
<comment type="pathway">
    <text evidence="1 7 8">Carbohydrate degradation; glycolysis; D-glyceraldehyde 3-phosphate from glycerone phosphate: step 1/1.</text>
</comment>
<dbReference type="Gene3D" id="3.20.20.70">
    <property type="entry name" value="Aldolase class I"/>
    <property type="match status" value="1"/>
</dbReference>
<dbReference type="CDD" id="cd00311">
    <property type="entry name" value="TIM"/>
    <property type="match status" value="1"/>
</dbReference>
<reference evidence="9 10" key="1">
    <citation type="submission" date="2020-02" db="EMBL/GenBank/DDBJ databases">
        <title>Genomic and physiological characterization of two novel Nitrospinaceae genera.</title>
        <authorList>
            <person name="Mueller A.J."/>
            <person name="Jung M.-Y."/>
            <person name="Strachan C.R."/>
            <person name="Herbold C.W."/>
            <person name="Kirkegaard R.H."/>
            <person name="Daims H."/>
        </authorList>
    </citation>
    <scope>NUCLEOTIDE SEQUENCE [LARGE SCALE GENOMIC DNA]</scope>
    <source>
        <strain evidence="9">EB</strain>
    </source>
</reference>
<dbReference type="GO" id="GO:0019563">
    <property type="term" value="P:glycerol catabolic process"/>
    <property type="evidence" value="ECO:0007669"/>
    <property type="project" value="TreeGrafter"/>
</dbReference>
<dbReference type="NCBIfam" id="TIGR00419">
    <property type="entry name" value="tim"/>
    <property type="match status" value="1"/>
</dbReference>
<dbReference type="GO" id="GO:0005829">
    <property type="term" value="C:cytosol"/>
    <property type="evidence" value="ECO:0007669"/>
    <property type="project" value="TreeGrafter"/>
</dbReference>
<dbReference type="GO" id="GO:0006096">
    <property type="term" value="P:glycolytic process"/>
    <property type="evidence" value="ECO:0007669"/>
    <property type="project" value="UniProtKB-UniRule"/>
</dbReference>
<proteinExistence type="inferred from homology"/>
<feature type="binding site" evidence="7">
    <location>
        <position position="173"/>
    </location>
    <ligand>
        <name>substrate</name>
    </ligand>
</feature>
<dbReference type="FunFam" id="3.20.20.70:FF:000016">
    <property type="entry name" value="Triosephosphate isomerase"/>
    <property type="match status" value="1"/>
</dbReference>